<reference evidence="2" key="1">
    <citation type="submission" date="2012-02" db="EMBL/GenBank/DDBJ databases">
        <title>Complete sequence of Desulfitobacterium dichloroeliminans LMG P-21439.</title>
        <authorList>
            <person name="Lucas S."/>
            <person name="Han J."/>
            <person name="Lapidus A."/>
            <person name="Cheng J.-F."/>
            <person name="Goodwin L."/>
            <person name="Pitluck S."/>
            <person name="Peters L."/>
            <person name="Ovchinnikova G."/>
            <person name="Teshima H."/>
            <person name="Detter J.C."/>
            <person name="Han C."/>
            <person name="Tapia R."/>
            <person name="Land M."/>
            <person name="Hauser L."/>
            <person name="Kyrpides N."/>
            <person name="Ivanova N."/>
            <person name="Pagani I."/>
            <person name="Kruse T."/>
            <person name="de Vos W.M."/>
            <person name="Boon N."/>
            <person name="Smidt H."/>
            <person name="Woyke T."/>
        </authorList>
    </citation>
    <scope>NUCLEOTIDE SEQUENCE [LARGE SCALE GENOMIC DNA]</scope>
    <source>
        <strain evidence="2">LMG P-21439 / DCA1</strain>
    </source>
</reference>
<evidence type="ECO:0000313" key="2">
    <source>
        <dbReference type="Proteomes" id="UP000010797"/>
    </source>
</evidence>
<gene>
    <name evidence="1" type="ordered locus">Desdi_0376</name>
</gene>
<dbReference type="KEGG" id="ddl:Desdi_0376"/>
<name>L0F424_DESDL</name>
<evidence type="ECO:0000313" key="1">
    <source>
        <dbReference type="EMBL" id="AGA67922.1"/>
    </source>
</evidence>
<proteinExistence type="predicted"/>
<dbReference type="RefSeq" id="WP_015260929.1">
    <property type="nucleotide sequence ID" value="NC_019903.1"/>
</dbReference>
<protein>
    <submittedName>
        <fullName evidence="1">Uncharacterized protein</fullName>
    </submittedName>
</protein>
<dbReference type="OrthoDB" id="1797759at2"/>
<sequence length="118" mass="13805">MKKYIMLKPEEEAVAAAASTLEFMVYFGENSTNYRFPEIEVNDDNQAKLQKLVNDYHALIKKENDKDLDLKTFLAEKQIKIENVDEFEEPRDMFILLTYFKEVCTLDDFAPLAVVEKL</sequence>
<dbReference type="AlphaFoldDB" id="L0F424"/>
<keyword evidence="2" id="KW-1185">Reference proteome</keyword>
<dbReference type="STRING" id="871963.Desdi_0376"/>
<organism evidence="1 2">
    <name type="scientific">Desulfitobacterium dichloroeliminans (strain LMG P-21439 / DCA1)</name>
    <dbReference type="NCBI Taxonomy" id="871963"/>
    <lineage>
        <taxon>Bacteria</taxon>
        <taxon>Bacillati</taxon>
        <taxon>Bacillota</taxon>
        <taxon>Clostridia</taxon>
        <taxon>Eubacteriales</taxon>
        <taxon>Desulfitobacteriaceae</taxon>
        <taxon>Desulfitobacterium</taxon>
    </lineage>
</organism>
<dbReference type="EMBL" id="CP003344">
    <property type="protein sequence ID" value="AGA67922.1"/>
    <property type="molecule type" value="Genomic_DNA"/>
</dbReference>
<dbReference type="eggNOG" id="ENOG5033W2I">
    <property type="taxonomic scope" value="Bacteria"/>
</dbReference>
<dbReference type="HOGENOM" id="CLU_2092852_0_0_9"/>
<dbReference type="Proteomes" id="UP000010797">
    <property type="component" value="Chromosome"/>
</dbReference>
<accession>L0F424</accession>